<comment type="caution">
    <text evidence="1">The sequence shown here is derived from an EMBL/GenBank/DDBJ whole genome shotgun (WGS) entry which is preliminary data.</text>
</comment>
<protein>
    <submittedName>
        <fullName evidence="1">Uncharacterized protein</fullName>
    </submittedName>
</protein>
<evidence type="ECO:0000313" key="2">
    <source>
        <dbReference type="Proteomes" id="UP000052138"/>
    </source>
</evidence>
<dbReference type="Proteomes" id="UP000052138">
    <property type="component" value="Unassembled WGS sequence"/>
</dbReference>
<gene>
    <name evidence="1" type="ORF">ABS30_02900</name>
</gene>
<organism evidence="1 2">
    <name type="scientific">OM182 bacterium BACL3 MAG-120924-bin41</name>
    <dbReference type="NCBI Taxonomy" id="1655632"/>
    <lineage>
        <taxon>Bacteria</taxon>
        <taxon>Pseudomonadati</taxon>
        <taxon>Pseudomonadota</taxon>
        <taxon>Gammaproteobacteria</taxon>
        <taxon>OMG group</taxon>
        <taxon>OM182 clade</taxon>
    </lineage>
</organism>
<reference evidence="1 2" key="1">
    <citation type="submission" date="2015-10" db="EMBL/GenBank/DDBJ databases">
        <title>Metagenome-Assembled Genomes uncover a global brackish microbiome.</title>
        <authorList>
            <person name="Hugerth L.W."/>
            <person name="Larsson J."/>
            <person name="Alneberg J."/>
            <person name="Lindh M.V."/>
            <person name="Legrand C."/>
            <person name="Pinhassi J."/>
            <person name="Andersson A.F."/>
        </authorList>
    </citation>
    <scope>NUCLEOTIDE SEQUENCE [LARGE SCALE GENOMIC DNA]</scope>
    <source>
        <strain evidence="1">BACL3 MAG-120924-bin41</strain>
    </source>
</reference>
<name>A0A0R2X0J8_9GAMM</name>
<evidence type="ECO:0000313" key="1">
    <source>
        <dbReference type="EMBL" id="KRP29654.1"/>
    </source>
</evidence>
<proteinExistence type="predicted"/>
<accession>A0A0R2X0J8</accession>
<dbReference type="AlphaFoldDB" id="A0A0R2X0J8"/>
<feature type="non-terminal residue" evidence="1">
    <location>
        <position position="1"/>
    </location>
</feature>
<dbReference type="EMBL" id="LIDJ01000052">
    <property type="protein sequence ID" value="KRP29654.1"/>
    <property type="molecule type" value="Genomic_DNA"/>
</dbReference>
<sequence>RCTRSICCNSINQQVPTPRSKSDFDHLLWQVAHEGINLFKDSDGWFLHIETRCAHLQTGGFCGIYDKRPAVCRDYSNDFCELDESIPEGSEMFFSTYEQLEQYCRTRFKHWDRRLD</sequence>